<keyword evidence="2" id="KW-1185">Reference proteome</keyword>
<accession>A0AA37RRP5</accession>
<reference evidence="1" key="2">
    <citation type="submission" date="2023-01" db="EMBL/GenBank/DDBJ databases">
        <title>Draft genome sequence of Paraferrimonas sedimenticola strain NBRC 101628.</title>
        <authorList>
            <person name="Sun Q."/>
            <person name="Mori K."/>
        </authorList>
    </citation>
    <scope>NUCLEOTIDE SEQUENCE</scope>
    <source>
        <strain evidence="1">NBRC 101628</strain>
    </source>
</reference>
<dbReference type="Gene3D" id="3.20.20.150">
    <property type="entry name" value="Divalent-metal-dependent TIM barrel enzymes"/>
    <property type="match status" value="1"/>
</dbReference>
<dbReference type="InterPro" id="IPR036237">
    <property type="entry name" value="Xyl_isomerase-like_sf"/>
</dbReference>
<dbReference type="EMBL" id="BSNC01000001">
    <property type="protein sequence ID" value="GLP94860.1"/>
    <property type="molecule type" value="Genomic_DNA"/>
</dbReference>
<evidence type="ECO:0000313" key="1">
    <source>
        <dbReference type="EMBL" id="GLP94860.1"/>
    </source>
</evidence>
<dbReference type="RefSeq" id="WP_095506225.1">
    <property type="nucleotide sequence ID" value="NZ_BSNC01000001.1"/>
</dbReference>
<reference evidence="1" key="1">
    <citation type="journal article" date="2014" name="Int. J. Syst. Evol. Microbiol.">
        <title>Complete genome sequence of Corynebacterium casei LMG S-19264T (=DSM 44701T), isolated from a smear-ripened cheese.</title>
        <authorList>
            <consortium name="US DOE Joint Genome Institute (JGI-PGF)"/>
            <person name="Walter F."/>
            <person name="Albersmeier A."/>
            <person name="Kalinowski J."/>
            <person name="Ruckert C."/>
        </authorList>
    </citation>
    <scope>NUCLEOTIDE SEQUENCE</scope>
    <source>
        <strain evidence="1">NBRC 101628</strain>
    </source>
</reference>
<evidence type="ECO:0000313" key="2">
    <source>
        <dbReference type="Proteomes" id="UP001161422"/>
    </source>
</evidence>
<dbReference type="PANTHER" id="PTHR42194">
    <property type="entry name" value="UPF0276 PROTEIN HI_1600"/>
    <property type="match status" value="1"/>
</dbReference>
<name>A0AA37RRP5_9GAMM</name>
<gene>
    <name evidence="1" type="ORF">GCM10007895_01660</name>
</gene>
<protein>
    <submittedName>
        <fullName evidence="1">Uncharacterized protein</fullName>
    </submittedName>
</protein>
<dbReference type="PANTHER" id="PTHR42194:SF1">
    <property type="entry name" value="UPF0276 PROTEIN HI_1600"/>
    <property type="match status" value="1"/>
</dbReference>
<dbReference type="AlphaFoldDB" id="A0AA37RRP5"/>
<sequence length="285" mass="31843">MPNFLEGAGIGLRAPHLKELLTNNQLAEQVGWLEVLADNWLAKGGYNRDGLLALCERFPSVIHSVGLSLGGQAPINIDYLNQIRDLQRDTGSLMYSEHLSFSDADGRFVPDLLPLPYTDESLAYVCQRVQQVQEVIKQPLVIENVSAYIRCPDNQMSEAEFLGQLCQRSGCKLLLDLNNAYVNSVNFGEDLAKYISGYPIEQVAYLHLAGFEDKGDYLLDAHNHPICAAVWRLFEQVQQGAGPIPTLIEWDHQLPELSQLLEERNKAQAIIDTLARRAEPCLQAV</sequence>
<dbReference type="InterPro" id="IPR007801">
    <property type="entry name" value="MbnB/TglH/ChrH"/>
</dbReference>
<comment type="caution">
    <text evidence="1">The sequence shown here is derived from an EMBL/GenBank/DDBJ whole genome shotgun (WGS) entry which is preliminary data.</text>
</comment>
<proteinExistence type="predicted"/>
<dbReference type="Pfam" id="PF05114">
    <property type="entry name" value="MbnB_TglH_ChrH"/>
    <property type="match status" value="1"/>
</dbReference>
<dbReference type="NCBIfam" id="NF003818">
    <property type="entry name" value="PRK05409.1"/>
    <property type="match status" value="1"/>
</dbReference>
<dbReference type="Proteomes" id="UP001161422">
    <property type="component" value="Unassembled WGS sequence"/>
</dbReference>
<dbReference type="SUPFAM" id="SSF51658">
    <property type="entry name" value="Xylose isomerase-like"/>
    <property type="match status" value="1"/>
</dbReference>
<organism evidence="1 2">
    <name type="scientific">Paraferrimonas sedimenticola</name>
    <dbReference type="NCBI Taxonomy" id="375674"/>
    <lineage>
        <taxon>Bacteria</taxon>
        <taxon>Pseudomonadati</taxon>
        <taxon>Pseudomonadota</taxon>
        <taxon>Gammaproteobacteria</taxon>
        <taxon>Alteromonadales</taxon>
        <taxon>Ferrimonadaceae</taxon>
        <taxon>Paraferrimonas</taxon>
    </lineage>
</organism>